<dbReference type="Gene3D" id="1.10.10.60">
    <property type="entry name" value="Homeodomain-like"/>
    <property type="match status" value="1"/>
</dbReference>
<feature type="domain" description="Homeobox" evidence="13">
    <location>
        <begin position="173"/>
        <end position="224"/>
    </location>
</feature>
<dbReference type="Proteomes" id="UP000008672">
    <property type="component" value="Unassembled WGS sequence"/>
</dbReference>
<dbReference type="GO" id="GO:0005634">
    <property type="term" value="C:nucleus"/>
    <property type="evidence" value="ECO:0007669"/>
    <property type="project" value="UniProtKB-SubCell"/>
</dbReference>
<keyword evidence="6 10" id="KW-0238">DNA-binding</keyword>
<dbReference type="Ensembl" id="ENSLACT00000015020.1">
    <property type="protein sequence ID" value="ENSLACP00000014916.1"/>
    <property type="gene ID" value="ENSLACG00000013126.1"/>
</dbReference>
<keyword evidence="9 10" id="KW-0539">Nucleus</keyword>
<dbReference type="GO" id="GO:0005667">
    <property type="term" value="C:transcription regulator complex"/>
    <property type="evidence" value="ECO:0007669"/>
    <property type="project" value="TreeGrafter"/>
</dbReference>
<dbReference type="Pfam" id="PF00046">
    <property type="entry name" value="Homeodomain"/>
    <property type="match status" value="1"/>
</dbReference>
<feature type="DNA-binding region" description="Homeobox" evidence="10">
    <location>
        <begin position="175"/>
        <end position="225"/>
    </location>
</feature>
<reference evidence="14" key="2">
    <citation type="submission" date="2025-08" db="UniProtKB">
        <authorList>
            <consortium name="Ensembl"/>
        </authorList>
    </citation>
    <scope>IDENTIFICATION</scope>
</reference>
<evidence type="ECO:0000313" key="15">
    <source>
        <dbReference type="Proteomes" id="UP000008672"/>
    </source>
</evidence>
<evidence type="ECO:0000256" key="4">
    <source>
        <dbReference type="ARBA" id="ARBA00022473"/>
    </source>
</evidence>
<keyword evidence="15" id="KW-1185">Reference proteome</keyword>
<dbReference type="Pfam" id="PF16878">
    <property type="entry name" value="SIX1_SD"/>
    <property type="match status" value="1"/>
</dbReference>
<dbReference type="PROSITE" id="PS00027">
    <property type="entry name" value="HOMEOBOX_1"/>
    <property type="match status" value="1"/>
</dbReference>
<evidence type="ECO:0000256" key="5">
    <source>
        <dbReference type="ARBA" id="ARBA00023015"/>
    </source>
</evidence>
<evidence type="ECO:0000256" key="6">
    <source>
        <dbReference type="ARBA" id="ARBA00023125"/>
    </source>
</evidence>
<dbReference type="PANTHER" id="PTHR10390">
    <property type="entry name" value="HOMEOBOX PROTEIN SIX"/>
    <property type="match status" value="1"/>
</dbReference>
<keyword evidence="5" id="KW-0805">Transcription regulation</keyword>
<dbReference type="PANTHER" id="PTHR10390:SF65">
    <property type="entry name" value="HOMEOBOX PROTEIN SIX5"/>
    <property type="match status" value="1"/>
</dbReference>
<dbReference type="FunCoup" id="H3AZ45">
    <property type="interactions" value="936"/>
</dbReference>
<organism evidence="14 15">
    <name type="scientific">Latimeria chalumnae</name>
    <name type="common">Coelacanth</name>
    <dbReference type="NCBI Taxonomy" id="7897"/>
    <lineage>
        <taxon>Eukaryota</taxon>
        <taxon>Metazoa</taxon>
        <taxon>Chordata</taxon>
        <taxon>Craniata</taxon>
        <taxon>Vertebrata</taxon>
        <taxon>Euteleostomi</taxon>
        <taxon>Coelacanthiformes</taxon>
        <taxon>Coelacanthidae</taxon>
        <taxon>Latimeria</taxon>
    </lineage>
</organism>
<evidence type="ECO:0000256" key="10">
    <source>
        <dbReference type="PROSITE-ProRule" id="PRU00108"/>
    </source>
</evidence>
<evidence type="ECO:0000256" key="3">
    <source>
        <dbReference type="ARBA" id="ARBA00008161"/>
    </source>
</evidence>
<evidence type="ECO:0000259" key="13">
    <source>
        <dbReference type="PROSITE" id="PS50071"/>
    </source>
</evidence>
<evidence type="ECO:0000256" key="11">
    <source>
        <dbReference type="RuleBase" id="RU000682"/>
    </source>
</evidence>
<dbReference type="EMBL" id="AFYH01070618">
    <property type="status" value="NOT_ANNOTATED_CDS"/>
    <property type="molecule type" value="Genomic_DNA"/>
</dbReference>
<feature type="region of interest" description="Disordered" evidence="12">
    <location>
        <begin position="213"/>
        <end position="247"/>
    </location>
</feature>
<keyword evidence="4" id="KW-0217">Developmental protein</keyword>
<dbReference type="eggNOG" id="KOG0775">
    <property type="taxonomic scope" value="Eukaryota"/>
</dbReference>
<dbReference type="InterPro" id="IPR017970">
    <property type="entry name" value="Homeobox_CS"/>
</dbReference>
<accession>H3AZ45</accession>
<comment type="subcellular location">
    <subcellularLocation>
        <location evidence="2">Cytoplasm</location>
    </subcellularLocation>
    <subcellularLocation>
        <location evidence="1 10 11">Nucleus</location>
    </subcellularLocation>
</comment>
<evidence type="ECO:0000256" key="2">
    <source>
        <dbReference type="ARBA" id="ARBA00004496"/>
    </source>
</evidence>
<reference evidence="14" key="3">
    <citation type="submission" date="2025-09" db="UniProtKB">
        <authorList>
            <consortium name="Ensembl"/>
        </authorList>
    </citation>
    <scope>IDENTIFICATION</scope>
</reference>
<dbReference type="InterPro" id="IPR009057">
    <property type="entry name" value="Homeodomain-like_sf"/>
</dbReference>
<dbReference type="OMA" id="AAMPIWP"/>
<dbReference type="InParanoid" id="H3AZ45"/>
<dbReference type="SUPFAM" id="SSF46689">
    <property type="entry name" value="Homeodomain-like"/>
    <property type="match status" value="1"/>
</dbReference>
<gene>
    <name evidence="14" type="primary">SIX5</name>
</gene>
<dbReference type="EMBL" id="AFYH01070620">
    <property type="status" value="NOT_ANNOTATED_CDS"/>
    <property type="molecule type" value="Genomic_DNA"/>
</dbReference>
<keyword evidence="8" id="KW-0804">Transcription</keyword>
<proteinExistence type="inferred from homology"/>
<dbReference type="GO" id="GO:0000981">
    <property type="term" value="F:DNA-binding transcription factor activity, RNA polymerase II-specific"/>
    <property type="evidence" value="ECO:0007669"/>
    <property type="project" value="InterPro"/>
</dbReference>
<feature type="region of interest" description="Disordered" evidence="12">
    <location>
        <begin position="1"/>
        <end position="35"/>
    </location>
</feature>
<dbReference type="GO" id="GO:0000978">
    <property type="term" value="F:RNA polymerase II cis-regulatory region sequence-specific DNA binding"/>
    <property type="evidence" value="ECO:0007669"/>
    <property type="project" value="TreeGrafter"/>
</dbReference>
<dbReference type="HOGENOM" id="CLU_309027_0_0_1"/>
<evidence type="ECO:0000256" key="9">
    <source>
        <dbReference type="ARBA" id="ARBA00023242"/>
    </source>
</evidence>
<dbReference type="GO" id="GO:0005737">
    <property type="term" value="C:cytoplasm"/>
    <property type="evidence" value="ECO:0007669"/>
    <property type="project" value="UniProtKB-SubCell"/>
</dbReference>
<evidence type="ECO:0000256" key="8">
    <source>
        <dbReference type="ARBA" id="ARBA00023163"/>
    </source>
</evidence>
<name>H3AZ45_LATCH</name>
<evidence type="ECO:0000256" key="12">
    <source>
        <dbReference type="SAM" id="MobiDB-lite"/>
    </source>
</evidence>
<dbReference type="CDD" id="cd00086">
    <property type="entry name" value="homeodomain"/>
    <property type="match status" value="1"/>
</dbReference>
<comment type="similarity">
    <text evidence="3">Belongs to the SIX/Sine oculis homeobox family.</text>
</comment>
<dbReference type="EMBL" id="AFYH01070619">
    <property type="status" value="NOT_ANNOTATED_CDS"/>
    <property type="molecule type" value="Genomic_DNA"/>
</dbReference>
<evidence type="ECO:0000256" key="7">
    <source>
        <dbReference type="ARBA" id="ARBA00023155"/>
    </source>
</evidence>
<evidence type="ECO:0000313" key="14">
    <source>
        <dbReference type="Ensembl" id="ENSLACP00000014916.1"/>
    </source>
</evidence>
<protein>
    <submittedName>
        <fullName evidence="14">SIX homeobox 5</fullName>
    </submittedName>
</protein>
<evidence type="ECO:0000256" key="1">
    <source>
        <dbReference type="ARBA" id="ARBA00004123"/>
    </source>
</evidence>
<dbReference type="AlphaFoldDB" id="H3AZ45"/>
<dbReference type="InterPro" id="IPR001356">
    <property type="entry name" value="HD"/>
</dbReference>
<reference evidence="15" key="1">
    <citation type="submission" date="2011-08" db="EMBL/GenBank/DDBJ databases">
        <title>The draft genome of Latimeria chalumnae.</title>
        <authorList>
            <person name="Di Palma F."/>
            <person name="Alfoldi J."/>
            <person name="Johnson J."/>
            <person name="Berlin A."/>
            <person name="Gnerre S."/>
            <person name="Jaffe D."/>
            <person name="MacCallum I."/>
            <person name="Young S."/>
            <person name="Walker B.J."/>
            <person name="Lander E."/>
            <person name="Lindblad-Toh K."/>
        </authorList>
    </citation>
    <scope>NUCLEOTIDE SEQUENCE [LARGE SCALE GENOMIC DNA]</scope>
    <source>
        <strain evidence="15">Wild caught</strain>
    </source>
</reference>
<dbReference type="STRING" id="7897.ENSLACP00000014916"/>
<dbReference type="Bgee" id="ENSLACG00000013126">
    <property type="expression patterns" value="Expressed in post-anal tail muscle and 1 other cell type or tissue"/>
</dbReference>
<dbReference type="PROSITE" id="PS50071">
    <property type="entry name" value="HOMEOBOX_2"/>
    <property type="match status" value="1"/>
</dbReference>
<dbReference type="SMART" id="SM00389">
    <property type="entry name" value="HOX"/>
    <property type="match status" value="1"/>
</dbReference>
<dbReference type="InterPro" id="IPR031701">
    <property type="entry name" value="SIX1_SD"/>
</dbReference>
<dbReference type="GeneTree" id="ENSGT00940000166238"/>
<sequence length="954" mass="100537">MASFSLEPGNQNETPSDVPEQGTPNAKQEPESLEEVSEKLFQSFQSSSLTFSADQVSCVCEALLQAGNVERLGRFLTSLPPSELLRGNETLLKARALVAFHQENFKELYSILESQPFHSSNHTFLQDLFLKARYKEAEKSRGRVLGAVDKYRLRKKFPLPKTIWDGEETVYCFKEKSRNALKECYKNNRYPTPDEKRNLAKITGLSLTQVSNWFKNRRQRDRTPSGTTSKSESDGNHSTEDECSRGPEDVQMTVQTGQDGTQVTSNVFLPNSTTTNASSILLNGNFITSNNQPVLLNGGSVIQTSNGVIINGLTLGDGQTITLSPVNANPPLLVNGSTMVSNKEVMNTDMELKPSQDSLSTVMLSSTNHMPSGSEIKVEGSQTISSPTLPSLVFNQNGSLTMQNVSSTTEVKVEGGQVLGSQLVSMPPLNQTRQVISLHRVSQSPQVVTAPQLTQISSVSPVVSVPQIVPSAEGAAVSQAIQAQQVVPGPQIVPMPQVSASSQPSQVIQAIPTSQIFQGSQVVSLPQVTHLTASTLGSSVPQPVSSQYTQAASLPQVVQMSQGLPTPQFVTLSQVSPTTQVVPLSQPTQGSQVLSPSQMVPLSPVVSPPQIISVSQGTPTPQLVSIPQVAPGSQFVSLPQVVPSSQVVTLGQGVPLASTGSNTPGTVQILPNNHHPIKVNQIGAVQLPGGTITQGNVQLINTNMGLTALQLPSTSPGNILLTNPATGGGTVLTGVTLQQGKLIFTATFPASMLMSPVSSTLSGGLALPIKQEDSNPDGRVILSATSVSSTPTLQSLSSNSRVITPTSGTILSTASGISPIPTSSTAAVVPSFSHSTEGTFNSIPCSVASNLLMVQPSISYVVWPGAVGLQNGVGMEEPRTSAEGMFEMDKAVGSALGGTGEHGILPVSGGGALLMDNSEADHAETRNVDSDEMETEGKVLTQLQSVPVEETLGL</sequence>
<keyword evidence="7 10" id="KW-0371">Homeobox</keyword>
<feature type="compositionally biased region" description="Basic and acidic residues" evidence="12">
    <location>
        <begin position="231"/>
        <end position="247"/>
    </location>
</feature>
<dbReference type="FunFam" id="1.10.10.60:FF:000085">
    <property type="entry name" value="SIX homeobox 5"/>
    <property type="match status" value="1"/>
</dbReference>